<dbReference type="InterPro" id="IPR023828">
    <property type="entry name" value="Peptidase_S8_Ser-AS"/>
</dbReference>
<dbReference type="EMBL" id="BPVZ01000098">
    <property type="protein sequence ID" value="GKV32982.1"/>
    <property type="molecule type" value="Genomic_DNA"/>
</dbReference>
<accession>A0AAV5L875</accession>
<evidence type="ECO:0000259" key="10">
    <source>
        <dbReference type="Pfam" id="PF02225"/>
    </source>
</evidence>
<proteinExistence type="inferred from homology"/>
<dbReference type="Gene3D" id="3.50.30.30">
    <property type="match status" value="1"/>
</dbReference>
<dbReference type="InterPro" id="IPR034197">
    <property type="entry name" value="Peptidases_S8_3"/>
</dbReference>
<dbReference type="PROSITE" id="PS51892">
    <property type="entry name" value="SUBTILASE"/>
    <property type="match status" value="2"/>
</dbReference>
<evidence type="ECO:0000313" key="14">
    <source>
        <dbReference type="Proteomes" id="UP001054252"/>
    </source>
</evidence>
<dbReference type="Pfam" id="PF00082">
    <property type="entry name" value="Peptidase_S8"/>
    <property type="match status" value="2"/>
</dbReference>
<keyword evidence="6" id="KW-0325">Glycoprotein</keyword>
<dbReference type="Pfam" id="PF17766">
    <property type="entry name" value="fn3_6"/>
    <property type="match status" value="1"/>
</dbReference>
<evidence type="ECO:0000256" key="5">
    <source>
        <dbReference type="ARBA" id="ARBA00022825"/>
    </source>
</evidence>
<comment type="caution">
    <text evidence="8">Lacks conserved residue(s) required for the propagation of feature annotation.</text>
</comment>
<comment type="caution">
    <text evidence="13">The sequence shown here is derived from an EMBL/GenBank/DDBJ whole genome shotgun (WGS) entry which is preliminary data.</text>
</comment>
<dbReference type="InterPro" id="IPR036852">
    <property type="entry name" value="Peptidase_S8/S53_dom_sf"/>
</dbReference>
<dbReference type="GO" id="GO:0004252">
    <property type="term" value="F:serine-type endopeptidase activity"/>
    <property type="evidence" value="ECO:0007669"/>
    <property type="project" value="UniProtKB-UniRule"/>
</dbReference>
<comment type="similarity">
    <text evidence="1 8">Belongs to the peptidase S8 family.</text>
</comment>
<keyword evidence="4 8" id="KW-0378">Hydrolase</keyword>
<keyword evidence="3" id="KW-0732">Signal</keyword>
<dbReference type="InterPro" id="IPR015500">
    <property type="entry name" value="Peptidase_S8_subtilisin-rel"/>
</dbReference>
<dbReference type="Pfam" id="PF05922">
    <property type="entry name" value="Inhibitor_I9"/>
    <property type="match status" value="1"/>
</dbReference>
<dbReference type="InterPro" id="IPR045051">
    <property type="entry name" value="SBT"/>
</dbReference>
<dbReference type="PRINTS" id="PR00723">
    <property type="entry name" value="SUBTILISIN"/>
</dbReference>
<evidence type="ECO:0000259" key="9">
    <source>
        <dbReference type="Pfam" id="PF00082"/>
    </source>
</evidence>
<feature type="domain" description="Inhibitor I9" evidence="11">
    <location>
        <begin position="359"/>
        <end position="405"/>
    </location>
</feature>
<dbReference type="CDD" id="cd02120">
    <property type="entry name" value="PA_subtilisin_like"/>
    <property type="match status" value="2"/>
</dbReference>
<feature type="active site" description="Charge relay system" evidence="7 8">
    <location>
        <position position="436"/>
    </location>
</feature>
<dbReference type="CDD" id="cd04852">
    <property type="entry name" value="Peptidases_S8_3"/>
    <property type="match status" value="1"/>
</dbReference>
<evidence type="ECO:0000256" key="3">
    <source>
        <dbReference type="ARBA" id="ARBA00022729"/>
    </source>
</evidence>
<dbReference type="AlphaFoldDB" id="A0AAV5L875"/>
<evidence type="ECO:0000256" key="1">
    <source>
        <dbReference type="ARBA" id="ARBA00011073"/>
    </source>
</evidence>
<dbReference type="InterPro" id="IPR010259">
    <property type="entry name" value="S8pro/Inhibitor_I9"/>
</dbReference>
<sequence>MEWSLFFRRNPTVESNVTIGVIDSGIWPESESFSDNGFGPPPQKWKGVCEGGENFTCNNKLIGARYYTTGSARDDEGHGSHTASTAAGNPVKGASFFGLGEGTAKGGVPSARIAAYRTCDTNGCGSEEILAAFDDAIADGVDLITISIGTDDPIDFKFDPIAIGAFHAMEKGILTVQAAGNSGFSVTFKSTSSSAPWVLSVAASSIDRQFISKVVLGNGKTLTGLSINTFTLNGTKFPVVSGEDVVNSGCGEADGRACGEGCLNKEAVKGKIVLCNTVDGIDGVKYAGGVGAIVYNNLNETVPRALIFSIPAIALNKDNFTFVETYVKSKNPVAEILRNIIKMMQVYIVYMGSCVEGETSVRDVLIRNYKRSFNGFAAKLTDHEAKRLEGMSGVVSVFPSTTFHVQTTRSWDFIGFNETVERNPTVESNVTIGVIDSGIWPESESFSDKGFGPPPQKWKGVCDGGQNFTCNNKIIGARFYVGDSTRDEGGHGTHAASIAAGNHVKGASFFGLGEGTAKGGAPSARISAYRVCDKEGECSADGILAAFDDAIADGVDLITISIGAEAPIDIENDPIAIGSFHAMEKGILTVQAAGNSGSASTFLPTSSVSPWLLSVAASGIDRQFINKVVLGNGETLTGMTIDTFTLNGTKFPVVTGQNVSNGICGETGIQACNDGCLNPEAVKGKIVLCGDFRAFKGVKVAGGVGVIVLNSANDFVPRAVIVSLPAIALNSDNFTFVENYVKSANPVAEILTSETIKNHDAPRVARFSSRGPNSVIPDVLKPDLSAPGVDILAAYSPLGSPSGFFGDNRQVKYSVLSGTSMACPHAAGAAVYVKSIHPDWSASAIKSALMTTASFIEPNSQLDPSQGISFSPGNINPAKAINPGLVYETSKEDYINVLCSIGYTSDIIRIISGDNSSCPESSKNGSARDMNYPSLAAQVPVSKPFKLEFHRTVTNVGSANSTYKVQVSKNSKHSLNVTVVPEVLSFKSINEKKSFNVTVTGEGFEEFDYVATDLVWSDGSHMLITETLFRPNPKTLPLDFNFCKSISGFRQYHDGRPRGPLWRGKKLITKKTLFEILGLKRFKKDEEKLQKFIKLLVLRVLKMDMIAVLTELESQGETFLAVKVVS</sequence>
<feature type="domain" description="Subtilisin-like protease fibronectin type-III" evidence="12">
    <location>
        <begin position="929"/>
        <end position="1022"/>
    </location>
</feature>
<protein>
    <submittedName>
        <fullName evidence="13">Uncharacterized protein</fullName>
    </submittedName>
</protein>
<dbReference type="PANTHER" id="PTHR10795">
    <property type="entry name" value="PROPROTEIN CONVERTASE SUBTILISIN/KEXIN"/>
    <property type="match status" value="1"/>
</dbReference>
<keyword evidence="2 8" id="KW-0645">Protease</keyword>
<dbReference type="InterPro" id="IPR000209">
    <property type="entry name" value="Peptidase_S8/S53_dom"/>
</dbReference>
<dbReference type="InterPro" id="IPR041469">
    <property type="entry name" value="Subtilisin-like_FN3"/>
</dbReference>
<dbReference type="Gene3D" id="2.60.40.2310">
    <property type="match status" value="1"/>
</dbReference>
<feature type="domain" description="Peptidase S8/S53" evidence="9">
    <location>
        <begin position="15"/>
        <end position="205"/>
    </location>
</feature>
<evidence type="ECO:0000256" key="4">
    <source>
        <dbReference type="ARBA" id="ARBA00022801"/>
    </source>
</evidence>
<dbReference type="InterPro" id="IPR003137">
    <property type="entry name" value="PA_domain"/>
</dbReference>
<feature type="active site" description="Charge relay system" evidence="7 8">
    <location>
        <position position="491"/>
    </location>
</feature>
<dbReference type="SUPFAM" id="SSF52743">
    <property type="entry name" value="Subtilisin-like"/>
    <property type="match status" value="2"/>
</dbReference>
<feature type="domain" description="Peptidase S8/S53" evidence="9">
    <location>
        <begin position="428"/>
        <end position="858"/>
    </location>
</feature>
<evidence type="ECO:0000259" key="11">
    <source>
        <dbReference type="Pfam" id="PF05922"/>
    </source>
</evidence>
<dbReference type="PROSITE" id="PS00138">
    <property type="entry name" value="SUBTILASE_SER"/>
    <property type="match status" value="1"/>
</dbReference>
<evidence type="ECO:0000256" key="7">
    <source>
        <dbReference type="PIRSR" id="PIRSR615500-1"/>
    </source>
</evidence>
<evidence type="ECO:0000256" key="8">
    <source>
        <dbReference type="PROSITE-ProRule" id="PRU01240"/>
    </source>
</evidence>
<evidence type="ECO:0000256" key="2">
    <source>
        <dbReference type="ARBA" id="ARBA00022670"/>
    </source>
</evidence>
<feature type="active site" description="Charge relay system" evidence="7 8">
    <location>
        <position position="820"/>
    </location>
</feature>
<evidence type="ECO:0000259" key="12">
    <source>
        <dbReference type="Pfam" id="PF17766"/>
    </source>
</evidence>
<keyword evidence="14" id="KW-1185">Reference proteome</keyword>
<name>A0AAV5L875_9ROSI</name>
<dbReference type="Pfam" id="PF02225">
    <property type="entry name" value="PA"/>
    <property type="match status" value="1"/>
</dbReference>
<organism evidence="13 14">
    <name type="scientific">Rubroshorea leprosula</name>
    <dbReference type="NCBI Taxonomy" id="152421"/>
    <lineage>
        <taxon>Eukaryota</taxon>
        <taxon>Viridiplantae</taxon>
        <taxon>Streptophyta</taxon>
        <taxon>Embryophyta</taxon>
        <taxon>Tracheophyta</taxon>
        <taxon>Spermatophyta</taxon>
        <taxon>Magnoliopsida</taxon>
        <taxon>eudicotyledons</taxon>
        <taxon>Gunneridae</taxon>
        <taxon>Pentapetalae</taxon>
        <taxon>rosids</taxon>
        <taxon>malvids</taxon>
        <taxon>Malvales</taxon>
        <taxon>Dipterocarpaceae</taxon>
        <taxon>Rubroshorea</taxon>
    </lineage>
</organism>
<dbReference type="Gene3D" id="3.40.50.200">
    <property type="entry name" value="Peptidase S8/S53 domain"/>
    <property type="match status" value="2"/>
</dbReference>
<evidence type="ECO:0000313" key="13">
    <source>
        <dbReference type="EMBL" id="GKV32982.1"/>
    </source>
</evidence>
<feature type="domain" description="PA" evidence="10">
    <location>
        <begin position="245"/>
        <end position="318"/>
    </location>
</feature>
<keyword evidence="5 8" id="KW-0720">Serine protease</keyword>
<reference evidence="13 14" key="1">
    <citation type="journal article" date="2021" name="Commun. Biol.">
        <title>The genome of Shorea leprosula (Dipterocarpaceae) highlights the ecological relevance of drought in aseasonal tropical rainforests.</title>
        <authorList>
            <person name="Ng K.K.S."/>
            <person name="Kobayashi M.J."/>
            <person name="Fawcett J.A."/>
            <person name="Hatakeyama M."/>
            <person name="Paape T."/>
            <person name="Ng C.H."/>
            <person name="Ang C.C."/>
            <person name="Tnah L.H."/>
            <person name="Lee C.T."/>
            <person name="Nishiyama T."/>
            <person name="Sese J."/>
            <person name="O'Brien M.J."/>
            <person name="Copetti D."/>
            <person name="Mohd Noor M.I."/>
            <person name="Ong R.C."/>
            <person name="Putra M."/>
            <person name="Sireger I.Z."/>
            <person name="Indrioko S."/>
            <person name="Kosugi Y."/>
            <person name="Izuno A."/>
            <person name="Isagi Y."/>
            <person name="Lee S.L."/>
            <person name="Shimizu K.K."/>
        </authorList>
    </citation>
    <scope>NUCLEOTIDE SEQUENCE [LARGE SCALE GENOMIC DNA]</scope>
    <source>
        <strain evidence="13">214</strain>
    </source>
</reference>
<dbReference type="GO" id="GO:0006508">
    <property type="term" value="P:proteolysis"/>
    <property type="evidence" value="ECO:0007669"/>
    <property type="project" value="UniProtKB-KW"/>
</dbReference>
<evidence type="ECO:0000256" key="6">
    <source>
        <dbReference type="ARBA" id="ARBA00023180"/>
    </source>
</evidence>
<dbReference type="Proteomes" id="UP001054252">
    <property type="component" value="Unassembled WGS sequence"/>
</dbReference>
<dbReference type="InterPro" id="IPR037045">
    <property type="entry name" value="S8pro/Inhibitor_I9_sf"/>
</dbReference>
<dbReference type="Gene3D" id="3.30.70.80">
    <property type="entry name" value="Peptidase S8 propeptide/proteinase inhibitor I9"/>
    <property type="match status" value="1"/>
</dbReference>
<gene>
    <name evidence="13" type="ORF">SLEP1_g41541</name>
</gene>